<dbReference type="SUPFAM" id="SSF57850">
    <property type="entry name" value="RING/U-box"/>
    <property type="match status" value="1"/>
</dbReference>
<proteinExistence type="predicted"/>
<keyword evidence="5" id="KW-1185">Reference proteome</keyword>
<protein>
    <recommendedName>
        <fullName evidence="3">RING-type domain-containing protein</fullName>
    </recommendedName>
</protein>
<feature type="region of interest" description="Disordered" evidence="2">
    <location>
        <begin position="50"/>
        <end position="73"/>
    </location>
</feature>
<name>A0AAD7HJZ2_9AGAR</name>
<comment type="caution">
    <text evidence="4">The sequence shown here is derived from an EMBL/GenBank/DDBJ whole genome shotgun (WGS) entry which is preliminary data.</text>
</comment>
<dbReference type="EMBL" id="JARJLG010000257">
    <property type="protein sequence ID" value="KAJ7722486.1"/>
    <property type="molecule type" value="Genomic_DNA"/>
</dbReference>
<sequence length="225" mass="24894">MSALKGSSKENPWVMDPAGKLVLLGNERRGRRVKCVPLASVARRPNIRYGPPSTVIQVPPQPPSISAPGPARTETSIRGARRAAVSVQAPLIPRVSGALVHSGEAVGGERREGRPFLLRADLYLDDIRPPLIEDVKPYHECGLCFNRKSHPVSTSYKCGHSHCFVCIRVWLESQWTCPTCSTVMDGCPFRHWGEEVALRAAYPEVDLSRVSYSWDGLVFPRVPQM</sequence>
<evidence type="ECO:0000256" key="1">
    <source>
        <dbReference type="PROSITE-ProRule" id="PRU00175"/>
    </source>
</evidence>
<keyword evidence="1" id="KW-0863">Zinc-finger</keyword>
<dbReference type="Proteomes" id="UP001215280">
    <property type="component" value="Unassembled WGS sequence"/>
</dbReference>
<dbReference type="GO" id="GO:0008270">
    <property type="term" value="F:zinc ion binding"/>
    <property type="evidence" value="ECO:0007669"/>
    <property type="project" value="UniProtKB-KW"/>
</dbReference>
<dbReference type="AlphaFoldDB" id="A0AAD7HJZ2"/>
<gene>
    <name evidence="4" type="ORF">DFH07DRAFT_971917</name>
</gene>
<dbReference type="Pfam" id="PF13923">
    <property type="entry name" value="zf-C3HC4_2"/>
    <property type="match status" value="1"/>
</dbReference>
<dbReference type="PROSITE" id="PS50089">
    <property type="entry name" value="ZF_RING_2"/>
    <property type="match status" value="1"/>
</dbReference>
<organism evidence="4 5">
    <name type="scientific">Mycena maculata</name>
    <dbReference type="NCBI Taxonomy" id="230809"/>
    <lineage>
        <taxon>Eukaryota</taxon>
        <taxon>Fungi</taxon>
        <taxon>Dikarya</taxon>
        <taxon>Basidiomycota</taxon>
        <taxon>Agaricomycotina</taxon>
        <taxon>Agaricomycetes</taxon>
        <taxon>Agaricomycetidae</taxon>
        <taxon>Agaricales</taxon>
        <taxon>Marasmiineae</taxon>
        <taxon>Mycenaceae</taxon>
        <taxon>Mycena</taxon>
    </lineage>
</organism>
<dbReference type="InterPro" id="IPR001841">
    <property type="entry name" value="Znf_RING"/>
</dbReference>
<dbReference type="Gene3D" id="3.30.40.10">
    <property type="entry name" value="Zinc/RING finger domain, C3HC4 (zinc finger)"/>
    <property type="match status" value="1"/>
</dbReference>
<reference evidence="4" key="1">
    <citation type="submission" date="2023-03" db="EMBL/GenBank/DDBJ databases">
        <title>Massive genome expansion in bonnet fungi (Mycena s.s.) driven by repeated elements and novel gene families across ecological guilds.</title>
        <authorList>
            <consortium name="Lawrence Berkeley National Laboratory"/>
            <person name="Harder C.B."/>
            <person name="Miyauchi S."/>
            <person name="Viragh M."/>
            <person name="Kuo A."/>
            <person name="Thoen E."/>
            <person name="Andreopoulos B."/>
            <person name="Lu D."/>
            <person name="Skrede I."/>
            <person name="Drula E."/>
            <person name="Henrissat B."/>
            <person name="Morin E."/>
            <person name="Kohler A."/>
            <person name="Barry K."/>
            <person name="LaButti K."/>
            <person name="Morin E."/>
            <person name="Salamov A."/>
            <person name="Lipzen A."/>
            <person name="Mereny Z."/>
            <person name="Hegedus B."/>
            <person name="Baldrian P."/>
            <person name="Stursova M."/>
            <person name="Weitz H."/>
            <person name="Taylor A."/>
            <person name="Grigoriev I.V."/>
            <person name="Nagy L.G."/>
            <person name="Martin F."/>
            <person name="Kauserud H."/>
        </authorList>
    </citation>
    <scope>NUCLEOTIDE SEQUENCE</scope>
    <source>
        <strain evidence="4">CBHHK188m</strain>
    </source>
</reference>
<evidence type="ECO:0000256" key="2">
    <source>
        <dbReference type="SAM" id="MobiDB-lite"/>
    </source>
</evidence>
<accession>A0AAD7HJZ2</accession>
<feature type="domain" description="RING-type" evidence="3">
    <location>
        <begin position="141"/>
        <end position="181"/>
    </location>
</feature>
<evidence type="ECO:0000313" key="5">
    <source>
        <dbReference type="Proteomes" id="UP001215280"/>
    </source>
</evidence>
<dbReference type="InterPro" id="IPR013083">
    <property type="entry name" value="Znf_RING/FYVE/PHD"/>
</dbReference>
<evidence type="ECO:0000259" key="3">
    <source>
        <dbReference type="PROSITE" id="PS50089"/>
    </source>
</evidence>
<keyword evidence="1" id="KW-0479">Metal-binding</keyword>
<keyword evidence="1" id="KW-0862">Zinc</keyword>
<evidence type="ECO:0000313" key="4">
    <source>
        <dbReference type="EMBL" id="KAJ7722486.1"/>
    </source>
</evidence>